<dbReference type="GO" id="GO:0046872">
    <property type="term" value="F:metal ion binding"/>
    <property type="evidence" value="ECO:0007669"/>
    <property type="project" value="InterPro"/>
</dbReference>
<evidence type="ECO:0000313" key="5">
    <source>
        <dbReference type="EMBL" id="SLM18947.1"/>
    </source>
</evidence>
<dbReference type="InterPro" id="IPR001670">
    <property type="entry name" value="ADH_Fe/GldA"/>
</dbReference>
<dbReference type="InterPro" id="IPR056798">
    <property type="entry name" value="ADH_Fe_C"/>
</dbReference>
<dbReference type="GO" id="GO:0004022">
    <property type="term" value="F:alcohol dehydrogenase (NAD+) activity"/>
    <property type="evidence" value="ECO:0007669"/>
    <property type="project" value="TreeGrafter"/>
</dbReference>
<sequence>MDSFSYYMPARLIFGPGKLAELATTSYFPWGKALLVIGSGGAMRRSGTLARVQSLLASRGVAVLVYDKIKPNPEMEQVEEAARIARKADCDVVVGLGGGSTIDSAKSIAMLAKNPGRYWDYIMSGTGGRKIPVNGALPIVAITTTAGTGTESDPWTVQTNPQTREKIGWGTDCTYPTLSIVDPELMISLPPKQTAYTGMDAFFHSAEAYLATCHQPASDLLALDAVSRLTKWLPVAVADGSNIEARTSVAWANTEAGICESLSSCISHHSLEHALSAFYPAVAHGCGLTMLSVAYFGDVAERNPERFADLARAMGEDVDALADAERPFAFIKALEKLIAAAGLAGEKFSDYGVKKSDIPAMAQNALTAMGGLFACTPVKQEQADVERIFERAYR</sequence>
<reference evidence="5" key="1">
    <citation type="submission" date="2017-02" db="EMBL/GenBank/DDBJ databases">
        <authorList>
            <person name="Regsiter A."/>
            <person name="William W."/>
        </authorList>
    </citation>
    <scope>NUCLEOTIDE SEQUENCE</scope>
    <source>
        <strain evidence="5">BdmA 4</strain>
    </source>
</reference>
<evidence type="ECO:0000256" key="1">
    <source>
        <dbReference type="ARBA" id="ARBA00007358"/>
    </source>
</evidence>
<accession>A0A3P3XRR3</accession>
<gene>
    <name evidence="5" type="ORF">SPIRO4BDMA_50462</name>
</gene>
<evidence type="ECO:0000259" key="4">
    <source>
        <dbReference type="Pfam" id="PF25137"/>
    </source>
</evidence>
<feature type="domain" description="Fe-containing alcohol dehydrogenase-like C-terminal" evidence="4">
    <location>
        <begin position="194"/>
        <end position="393"/>
    </location>
</feature>
<evidence type="ECO:0000259" key="3">
    <source>
        <dbReference type="Pfam" id="PF00465"/>
    </source>
</evidence>
<dbReference type="Gene3D" id="1.20.1090.10">
    <property type="entry name" value="Dehydroquinate synthase-like - alpha domain"/>
    <property type="match status" value="1"/>
</dbReference>
<dbReference type="Pfam" id="PF00465">
    <property type="entry name" value="Fe-ADH"/>
    <property type="match status" value="1"/>
</dbReference>
<feature type="domain" description="Alcohol dehydrogenase iron-type/glycerol dehydrogenase GldA" evidence="3">
    <location>
        <begin position="9"/>
        <end position="183"/>
    </location>
</feature>
<organism evidence="5">
    <name type="scientific">uncultured spirochete</name>
    <dbReference type="NCBI Taxonomy" id="156406"/>
    <lineage>
        <taxon>Bacteria</taxon>
        <taxon>Pseudomonadati</taxon>
        <taxon>Spirochaetota</taxon>
        <taxon>Spirochaetia</taxon>
        <taxon>Spirochaetales</taxon>
        <taxon>environmental samples</taxon>
    </lineage>
</organism>
<dbReference type="FunFam" id="3.40.50.1970:FF:000003">
    <property type="entry name" value="Alcohol dehydrogenase, iron-containing"/>
    <property type="match status" value="1"/>
</dbReference>
<protein>
    <submittedName>
        <fullName evidence="5">Iron-containing alcohol dehydrogenase family protein</fullName>
    </submittedName>
</protein>
<dbReference type="EMBL" id="FWDO01000005">
    <property type="protein sequence ID" value="SLM18947.1"/>
    <property type="molecule type" value="Genomic_DNA"/>
</dbReference>
<dbReference type="AlphaFoldDB" id="A0A3P3XRR3"/>
<name>A0A3P3XRR3_9SPIR</name>
<dbReference type="PANTHER" id="PTHR11496">
    <property type="entry name" value="ALCOHOL DEHYDROGENASE"/>
    <property type="match status" value="1"/>
</dbReference>
<dbReference type="CDD" id="cd08185">
    <property type="entry name" value="Fe-ADH-like"/>
    <property type="match status" value="1"/>
</dbReference>
<evidence type="ECO:0000256" key="2">
    <source>
        <dbReference type="ARBA" id="ARBA00023002"/>
    </source>
</evidence>
<comment type="similarity">
    <text evidence="1">Belongs to the iron-containing alcohol dehydrogenase family.</text>
</comment>
<dbReference type="InterPro" id="IPR018211">
    <property type="entry name" value="ADH_Fe_CS"/>
</dbReference>
<dbReference type="Pfam" id="PF25137">
    <property type="entry name" value="ADH_Fe_C"/>
    <property type="match status" value="1"/>
</dbReference>
<dbReference type="Gene3D" id="3.40.50.1970">
    <property type="match status" value="1"/>
</dbReference>
<dbReference type="SUPFAM" id="SSF56796">
    <property type="entry name" value="Dehydroquinate synthase-like"/>
    <property type="match status" value="1"/>
</dbReference>
<keyword evidence="2" id="KW-0560">Oxidoreductase</keyword>
<dbReference type="PROSITE" id="PS00913">
    <property type="entry name" value="ADH_IRON_1"/>
    <property type="match status" value="1"/>
</dbReference>
<proteinExistence type="inferred from homology"/>
<dbReference type="PANTHER" id="PTHR11496:SF104">
    <property type="entry name" value="3-DEOXY-ALPHA-D-MANNO-OCTULOSONATE 8-OXIDASE"/>
    <property type="match status" value="1"/>
</dbReference>
<dbReference type="InterPro" id="IPR039697">
    <property type="entry name" value="Alcohol_dehydrogenase_Fe"/>
</dbReference>